<reference evidence="2 3" key="1">
    <citation type="submission" date="2020-09" db="EMBL/GenBank/DDBJ databases">
        <title>De no assembly of potato wild relative species, Solanum commersonii.</title>
        <authorList>
            <person name="Cho K."/>
        </authorList>
    </citation>
    <scope>NUCLEOTIDE SEQUENCE [LARGE SCALE GENOMIC DNA]</scope>
    <source>
        <strain evidence="2">LZ3.2</strain>
        <tissue evidence="2">Leaf</tissue>
    </source>
</reference>
<name>A0A9J6APY5_SOLCO</name>
<evidence type="ECO:0000313" key="3">
    <source>
        <dbReference type="Proteomes" id="UP000824120"/>
    </source>
</evidence>
<evidence type="ECO:0000256" key="1">
    <source>
        <dbReference type="SAM" id="MobiDB-lite"/>
    </source>
</evidence>
<organism evidence="2 3">
    <name type="scientific">Solanum commersonii</name>
    <name type="common">Commerson's wild potato</name>
    <name type="synonym">Commerson's nightshade</name>
    <dbReference type="NCBI Taxonomy" id="4109"/>
    <lineage>
        <taxon>Eukaryota</taxon>
        <taxon>Viridiplantae</taxon>
        <taxon>Streptophyta</taxon>
        <taxon>Embryophyta</taxon>
        <taxon>Tracheophyta</taxon>
        <taxon>Spermatophyta</taxon>
        <taxon>Magnoliopsida</taxon>
        <taxon>eudicotyledons</taxon>
        <taxon>Gunneridae</taxon>
        <taxon>Pentapetalae</taxon>
        <taxon>asterids</taxon>
        <taxon>lamiids</taxon>
        <taxon>Solanales</taxon>
        <taxon>Solanaceae</taxon>
        <taxon>Solanoideae</taxon>
        <taxon>Solaneae</taxon>
        <taxon>Solanum</taxon>
    </lineage>
</organism>
<sequence>MICVGNQTCSLHQSIRRNIHILHLPKVKEISTHSSFLTWTTKRTGQKWIPLSTWLLRPNDPHSIRASPSASVANVITHGSHCRLSDKSYTSSGFANEGIAGFAGKEKEVMMLTTWELPHIASQPPPGYLIHNTMFAAIKQHLGPPRPMQNHRNNAPRPSFEKASQSSLHCVRDRTQLWQLKEAGNTHPVEAKSVNAGRVV</sequence>
<accession>A0A9J6APY5</accession>
<evidence type="ECO:0000313" key="2">
    <source>
        <dbReference type="EMBL" id="KAG5626385.1"/>
    </source>
</evidence>
<feature type="region of interest" description="Disordered" evidence="1">
    <location>
        <begin position="144"/>
        <end position="167"/>
    </location>
</feature>
<protein>
    <submittedName>
        <fullName evidence="2">Uncharacterized protein</fullName>
    </submittedName>
</protein>
<gene>
    <name evidence="2" type="ORF">H5410_011603</name>
</gene>
<dbReference type="EMBL" id="JACXVP010000002">
    <property type="protein sequence ID" value="KAG5626385.1"/>
    <property type="molecule type" value="Genomic_DNA"/>
</dbReference>
<comment type="caution">
    <text evidence="2">The sequence shown here is derived from an EMBL/GenBank/DDBJ whole genome shotgun (WGS) entry which is preliminary data.</text>
</comment>
<proteinExistence type="predicted"/>
<dbReference type="AlphaFoldDB" id="A0A9J6APY5"/>
<keyword evidence="3" id="KW-1185">Reference proteome</keyword>
<dbReference type="Proteomes" id="UP000824120">
    <property type="component" value="Chromosome 2"/>
</dbReference>